<dbReference type="InterPro" id="IPR011009">
    <property type="entry name" value="Kinase-like_dom_sf"/>
</dbReference>
<dbReference type="SUPFAM" id="SSF56112">
    <property type="entry name" value="Protein kinase-like (PK-like)"/>
    <property type="match status" value="1"/>
</dbReference>
<dbReference type="Pfam" id="PF00069">
    <property type="entry name" value="Pkinase"/>
    <property type="match status" value="1"/>
</dbReference>
<proteinExistence type="inferred from homology"/>
<evidence type="ECO:0000313" key="9">
    <source>
        <dbReference type="EMBL" id="KAL2633215.1"/>
    </source>
</evidence>
<evidence type="ECO:0000256" key="1">
    <source>
        <dbReference type="ARBA" id="ARBA00006529"/>
    </source>
</evidence>
<dbReference type="PANTHER" id="PTHR48016">
    <property type="entry name" value="MAP KINASE KINASE KINASE SSK2-RELATED-RELATED"/>
    <property type="match status" value="1"/>
</dbReference>
<dbReference type="AlphaFoldDB" id="A0ABD1YR11"/>
<dbReference type="GO" id="GO:0004674">
    <property type="term" value="F:protein serine/threonine kinase activity"/>
    <property type="evidence" value="ECO:0007669"/>
    <property type="project" value="UniProtKB-KW"/>
</dbReference>
<comment type="similarity">
    <text evidence="1">Belongs to the protein kinase superfamily. STE Ser/Thr protein kinase family. MAP kinase kinase kinase subfamily.</text>
</comment>
<accession>A0ABD1YR11</accession>
<organism evidence="9 10">
    <name type="scientific">Riccia fluitans</name>
    <dbReference type="NCBI Taxonomy" id="41844"/>
    <lineage>
        <taxon>Eukaryota</taxon>
        <taxon>Viridiplantae</taxon>
        <taxon>Streptophyta</taxon>
        <taxon>Embryophyta</taxon>
        <taxon>Marchantiophyta</taxon>
        <taxon>Marchantiopsida</taxon>
        <taxon>Marchantiidae</taxon>
        <taxon>Marchantiales</taxon>
        <taxon>Ricciaceae</taxon>
        <taxon>Riccia</taxon>
    </lineage>
</organism>
<sequence>MLGKQRDLETPEFGQDTTVSSTEEAESRSPLPADEVQLQWSPAYPWSKGILLDAGLGSFGSVYAGVDSNGSFFTVKEVPLTETDTNSAQLISQLEQEVELLRRFKHEHIVQYLGTEKTDGKLYIFLELVGKESLGSLCKKIKLTNSHVTAYTRQILEGLKYLHSQDIIHGDVKCANVFVDVQEKCKLALFGLADKIAVLDADNYRKGSVNWMAPEVVDPKQYGLSADIWSVGCSVLEMLTGSPPFGDQPLDRVLWKVGHGEAPPVPGELPDDAKDFIHKCLEVDHSQRPSATKLLEHPFLNSAVIPEACPDDS</sequence>
<reference evidence="9 10" key="1">
    <citation type="submission" date="2024-09" db="EMBL/GenBank/DDBJ databases">
        <title>Chromosome-scale assembly of Riccia fluitans.</title>
        <authorList>
            <person name="Paukszto L."/>
            <person name="Sawicki J."/>
            <person name="Karawczyk K."/>
            <person name="Piernik-Szablinska J."/>
            <person name="Szczecinska M."/>
            <person name="Mazdziarz M."/>
        </authorList>
    </citation>
    <scope>NUCLEOTIDE SEQUENCE [LARGE SCALE GENOMIC DNA]</scope>
    <source>
        <strain evidence="9">Rf_01</strain>
        <tissue evidence="9">Aerial parts of the thallus</tissue>
    </source>
</reference>
<keyword evidence="4" id="KW-0547">Nucleotide-binding</keyword>
<dbReference type="CDD" id="cd06606">
    <property type="entry name" value="STKc_MAPKKK"/>
    <property type="match status" value="1"/>
</dbReference>
<dbReference type="Gene3D" id="3.30.200.20">
    <property type="entry name" value="Phosphorylase Kinase, domain 1"/>
    <property type="match status" value="1"/>
</dbReference>
<evidence type="ECO:0000313" key="10">
    <source>
        <dbReference type="Proteomes" id="UP001605036"/>
    </source>
</evidence>
<protein>
    <recommendedName>
        <fullName evidence="8">Protein kinase domain-containing protein</fullName>
    </recommendedName>
</protein>
<dbReference type="InterPro" id="IPR008271">
    <property type="entry name" value="Ser/Thr_kinase_AS"/>
</dbReference>
<evidence type="ECO:0000256" key="3">
    <source>
        <dbReference type="ARBA" id="ARBA00022679"/>
    </source>
</evidence>
<evidence type="ECO:0000256" key="6">
    <source>
        <dbReference type="ARBA" id="ARBA00022840"/>
    </source>
</evidence>
<feature type="region of interest" description="Disordered" evidence="7">
    <location>
        <begin position="1"/>
        <end position="34"/>
    </location>
</feature>
<dbReference type="PROSITE" id="PS00108">
    <property type="entry name" value="PROTEIN_KINASE_ST"/>
    <property type="match status" value="1"/>
</dbReference>
<gene>
    <name evidence="9" type="ORF">R1flu_004694</name>
</gene>
<comment type="caution">
    <text evidence="9">The sequence shown here is derived from an EMBL/GenBank/DDBJ whole genome shotgun (WGS) entry which is preliminary data.</text>
</comment>
<dbReference type="SMART" id="SM00220">
    <property type="entry name" value="S_TKc"/>
    <property type="match status" value="1"/>
</dbReference>
<dbReference type="EMBL" id="JBHFFA010000003">
    <property type="protein sequence ID" value="KAL2633215.1"/>
    <property type="molecule type" value="Genomic_DNA"/>
</dbReference>
<keyword evidence="6" id="KW-0067">ATP-binding</keyword>
<feature type="domain" description="Protein kinase" evidence="8">
    <location>
        <begin position="48"/>
        <end position="300"/>
    </location>
</feature>
<dbReference type="Proteomes" id="UP001605036">
    <property type="component" value="Unassembled WGS sequence"/>
</dbReference>
<dbReference type="InterPro" id="IPR050538">
    <property type="entry name" value="MAP_kinase_kinase_kinase"/>
</dbReference>
<dbReference type="PANTHER" id="PTHR48016:SF29">
    <property type="entry name" value="MITOGEN-ACTIVATED PROTEIN KINASE KINASE KINASE 1-RELATED"/>
    <property type="match status" value="1"/>
</dbReference>
<dbReference type="GO" id="GO:0005524">
    <property type="term" value="F:ATP binding"/>
    <property type="evidence" value="ECO:0007669"/>
    <property type="project" value="UniProtKB-KW"/>
</dbReference>
<evidence type="ECO:0000256" key="7">
    <source>
        <dbReference type="SAM" id="MobiDB-lite"/>
    </source>
</evidence>
<evidence type="ECO:0000256" key="2">
    <source>
        <dbReference type="ARBA" id="ARBA00022527"/>
    </source>
</evidence>
<keyword evidence="10" id="KW-1185">Reference proteome</keyword>
<evidence type="ECO:0000259" key="8">
    <source>
        <dbReference type="PROSITE" id="PS50011"/>
    </source>
</evidence>
<dbReference type="PROSITE" id="PS50011">
    <property type="entry name" value="PROTEIN_KINASE_DOM"/>
    <property type="match status" value="1"/>
</dbReference>
<keyword evidence="5" id="KW-0418">Kinase</keyword>
<keyword evidence="2" id="KW-0723">Serine/threonine-protein kinase</keyword>
<evidence type="ECO:0000256" key="4">
    <source>
        <dbReference type="ARBA" id="ARBA00022741"/>
    </source>
</evidence>
<evidence type="ECO:0000256" key="5">
    <source>
        <dbReference type="ARBA" id="ARBA00022777"/>
    </source>
</evidence>
<dbReference type="Gene3D" id="1.10.510.10">
    <property type="entry name" value="Transferase(Phosphotransferase) domain 1"/>
    <property type="match status" value="1"/>
</dbReference>
<name>A0ABD1YR11_9MARC</name>
<keyword evidence="3" id="KW-0808">Transferase</keyword>
<dbReference type="InterPro" id="IPR000719">
    <property type="entry name" value="Prot_kinase_dom"/>
</dbReference>